<dbReference type="PANTHER" id="PTHR47678:SF4">
    <property type="entry name" value="SHOCK PROTEIN 70 (HSP70)-INTERACTING PROTEIN, PUTATIVE-RELATED"/>
    <property type="match status" value="1"/>
</dbReference>
<reference evidence="6 7" key="1">
    <citation type="journal article" date="2018" name="Gigascience">
        <title>Genomes of trombidid mites reveal novel predicted allergens and laterally-transferred genes associated with secondary metabolism.</title>
        <authorList>
            <person name="Dong X."/>
            <person name="Chaisiri K."/>
            <person name="Xia D."/>
            <person name="Armstrong S.D."/>
            <person name="Fang Y."/>
            <person name="Donnelly M.J."/>
            <person name="Kadowaki T."/>
            <person name="McGarry J.W."/>
            <person name="Darby A.C."/>
            <person name="Makepeace B.L."/>
        </authorList>
    </citation>
    <scope>NUCLEOTIDE SEQUENCE [LARGE SCALE GENOMIC DNA]</scope>
    <source>
        <strain evidence="6">UoL-WK</strain>
    </source>
</reference>
<feature type="non-terminal residue" evidence="6">
    <location>
        <position position="374"/>
    </location>
</feature>
<dbReference type="PROSITE" id="PS50102">
    <property type="entry name" value="RRM"/>
    <property type="match status" value="1"/>
</dbReference>
<feature type="compositionally biased region" description="Polar residues" evidence="4">
    <location>
        <begin position="270"/>
        <end position="282"/>
    </location>
</feature>
<dbReference type="InterPro" id="IPR011990">
    <property type="entry name" value="TPR-like_helical_dom_sf"/>
</dbReference>
<accession>A0A3S3SD36</accession>
<name>A0A3S3SD36_9ACAR</name>
<dbReference type="Proteomes" id="UP000285301">
    <property type="component" value="Unassembled WGS sequence"/>
</dbReference>
<dbReference type="AlphaFoldDB" id="A0A3S3SD36"/>
<dbReference type="Pfam" id="PF13181">
    <property type="entry name" value="TPR_8"/>
    <property type="match status" value="1"/>
</dbReference>
<dbReference type="InterPro" id="IPR012677">
    <property type="entry name" value="Nucleotide-bd_a/b_plait_sf"/>
</dbReference>
<dbReference type="InterPro" id="IPR019734">
    <property type="entry name" value="TPR_rpt"/>
</dbReference>
<keyword evidence="1 2" id="KW-0694">RNA-binding</keyword>
<dbReference type="OrthoDB" id="2017782at2759"/>
<dbReference type="Gene3D" id="1.25.40.10">
    <property type="entry name" value="Tetratricopeptide repeat domain"/>
    <property type="match status" value="1"/>
</dbReference>
<dbReference type="SMART" id="SM00028">
    <property type="entry name" value="TPR"/>
    <property type="match status" value="3"/>
</dbReference>
<evidence type="ECO:0000256" key="1">
    <source>
        <dbReference type="ARBA" id="ARBA00022884"/>
    </source>
</evidence>
<dbReference type="InterPro" id="IPR035979">
    <property type="entry name" value="RBD_domain_sf"/>
</dbReference>
<dbReference type="Gene3D" id="3.30.70.330">
    <property type="match status" value="1"/>
</dbReference>
<evidence type="ECO:0000259" key="5">
    <source>
        <dbReference type="PROSITE" id="PS50102"/>
    </source>
</evidence>
<dbReference type="SMART" id="SM00360">
    <property type="entry name" value="RRM"/>
    <property type="match status" value="1"/>
</dbReference>
<dbReference type="CDD" id="cd00590">
    <property type="entry name" value="RRM_SF"/>
    <property type="match status" value="1"/>
</dbReference>
<dbReference type="PANTHER" id="PTHR47678">
    <property type="entry name" value="TETRATRICOPEPTIDE REPEAT PROTEIN 31"/>
    <property type="match status" value="1"/>
</dbReference>
<dbReference type="PROSITE" id="PS50005">
    <property type="entry name" value="TPR"/>
    <property type="match status" value="2"/>
</dbReference>
<dbReference type="Pfam" id="PF00076">
    <property type="entry name" value="RRM_1"/>
    <property type="match status" value="1"/>
</dbReference>
<dbReference type="InterPro" id="IPR000504">
    <property type="entry name" value="RRM_dom"/>
</dbReference>
<organism evidence="6 7">
    <name type="scientific">Dinothrombium tinctorium</name>
    <dbReference type="NCBI Taxonomy" id="1965070"/>
    <lineage>
        <taxon>Eukaryota</taxon>
        <taxon>Metazoa</taxon>
        <taxon>Ecdysozoa</taxon>
        <taxon>Arthropoda</taxon>
        <taxon>Chelicerata</taxon>
        <taxon>Arachnida</taxon>
        <taxon>Acari</taxon>
        <taxon>Acariformes</taxon>
        <taxon>Trombidiformes</taxon>
        <taxon>Prostigmata</taxon>
        <taxon>Anystina</taxon>
        <taxon>Parasitengona</taxon>
        <taxon>Trombidioidea</taxon>
        <taxon>Trombidiidae</taxon>
        <taxon>Dinothrombium</taxon>
    </lineage>
</organism>
<proteinExistence type="predicted"/>
<gene>
    <name evidence="6" type="ORF">B4U79_06689</name>
</gene>
<dbReference type="STRING" id="1965070.A0A3S3SD36"/>
<dbReference type="SUPFAM" id="SSF48452">
    <property type="entry name" value="TPR-like"/>
    <property type="match status" value="1"/>
</dbReference>
<protein>
    <recommendedName>
        <fullName evidence="5">RRM domain-containing protein</fullName>
    </recommendedName>
</protein>
<dbReference type="SUPFAM" id="SSF54928">
    <property type="entry name" value="RNA-binding domain, RBD"/>
    <property type="match status" value="1"/>
</dbReference>
<dbReference type="Pfam" id="PF00515">
    <property type="entry name" value="TPR_1"/>
    <property type="match status" value="1"/>
</dbReference>
<evidence type="ECO:0000313" key="6">
    <source>
        <dbReference type="EMBL" id="RWS12493.1"/>
    </source>
</evidence>
<feature type="repeat" description="TPR" evidence="3">
    <location>
        <begin position="109"/>
        <end position="142"/>
    </location>
</feature>
<feature type="compositionally biased region" description="Basic and acidic residues" evidence="4">
    <location>
        <begin position="258"/>
        <end position="269"/>
    </location>
</feature>
<dbReference type="GO" id="GO:0003723">
    <property type="term" value="F:RNA binding"/>
    <property type="evidence" value="ECO:0007669"/>
    <property type="project" value="UniProtKB-UniRule"/>
</dbReference>
<comment type="caution">
    <text evidence="6">The sequence shown here is derived from an EMBL/GenBank/DDBJ whole genome shotgun (WGS) entry which is preliminary data.</text>
</comment>
<feature type="repeat" description="TPR" evidence="3">
    <location>
        <begin position="143"/>
        <end position="176"/>
    </location>
</feature>
<keyword evidence="3" id="KW-0802">TPR repeat</keyword>
<feature type="region of interest" description="Disordered" evidence="4">
    <location>
        <begin position="258"/>
        <end position="282"/>
    </location>
</feature>
<evidence type="ECO:0000256" key="3">
    <source>
        <dbReference type="PROSITE-ProRule" id="PRU00339"/>
    </source>
</evidence>
<feature type="domain" description="RRM" evidence="5">
    <location>
        <begin position="313"/>
        <end position="374"/>
    </location>
</feature>
<evidence type="ECO:0000313" key="7">
    <source>
        <dbReference type="Proteomes" id="UP000285301"/>
    </source>
</evidence>
<evidence type="ECO:0000256" key="2">
    <source>
        <dbReference type="PROSITE-ProRule" id="PRU00176"/>
    </source>
</evidence>
<sequence length="374" mass="42490">MDTMRHTFGPPPGLEANGNNVSLTSIASLLVAKSNHNHHNNGTRQVTVTICDPKTKSPLRSSHLNELHSNRQKRSTELAAVANNCALNNDFEAAVSFFTDAIELNSNDFRFYCNRSFCFENMKQFENALKDAEKAIHLNPHRPKPYFRKGRALFGLKKYELAEEAFKQVLRIDPECEATNAELVQVRYVALRNIGFDIDTSLLAAKRCSSISEAIDFAVNIELLSMKTEEFKCENEDLTSNGSNLVIDSLIPEFGRNKSPEFKQKRDNSSLHSFARDSSSPCSDRFETREREVTEYWQRKECETLPTNLFGYKGLWVGNIYPKTNISMLRSLFSRFGKVQSIKVLKDKFCAFISYDNPNSPRKAIATLHDSCVE</sequence>
<evidence type="ECO:0000256" key="4">
    <source>
        <dbReference type="SAM" id="MobiDB-lite"/>
    </source>
</evidence>
<dbReference type="EMBL" id="NCKU01001292">
    <property type="protein sequence ID" value="RWS12493.1"/>
    <property type="molecule type" value="Genomic_DNA"/>
</dbReference>
<keyword evidence="7" id="KW-1185">Reference proteome</keyword>